<protein>
    <submittedName>
        <fullName evidence="3">Ankyrin repeat-containing protein</fullName>
    </submittedName>
</protein>
<comment type="caution">
    <text evidence="3">The sequence shown here is derived from an EMBL/GenBank/DDBJ whole genome shotgun (WGS) entry which is preliminary data.</text>
</comment>
<dbReference type="EMBL" id="LSBJ02000009">
    <property type="protein sequence ID" value="OAQ60339.1"/>
    <property type="molecule type" value="Genomic_DNA"/>
</dbReference>
<dbReference type="AlphaFoldDB" id="A0A179F5E6"/>
<dbReference type="PANTHER" id="PTHR10622:SF10">
    <property type="entry name" value="HET DOMAIN-CONTAINING PROTEIN"/>
    <property type="match status" value="1"/>
</dbReference>
<accession>A0A179F5E6</accession>
<dbReference type="OrthoDB" id="4955925at2759"/>
<evidence type="ECO:0000259" key="2">
    <source>
        <dbReference type="Pfam" id="PF26640"/>
    </source>
</evidence>
<dbReference type="InterPro" id="IPR058525">
    <property type="entry name" value="DUF8212"/>
</dbReference>
<dbReference type="STRING" id="1380566.A0A179F5E6"/>
<dbReference type="Pfam" id="PF06985">
    <property type="entry name" value="HET"/>
    <property type="match status" value="1"/>
</dbReference>
<evidence type="ECO:0000313" key="3">
    <source>
        <dbReference type="EMBL" id="OAQ60339.1"/>
    </source>
</evidence>
<evidence type="ECO:0000259" key="1">
    <source>
        <dbReference type="Pfam" id="PF06985"/>
    </source>
</evidence>
<dbReference type="RefSeq" id="XP_018138249.1">
    <property type="nucleotide sequence ID" value="XM_018292587.1"/>
</dbReference>
<reference evidence="3 4" key="1">
    <citation type="journal article" date="2016" name="PLoS Pathog.">
        <title>Biosynthesis of antibiotic leucinostatins in bio-control fungus Purpureocillium lilacinum and their inhibition on phytophthora revealed by genome mining.</title>
        <authorList>
            <person name="Wang G."/>
            <person name="Liu Z."/>
            <person name="Lin R."/>
            <person name="Li E."/>
            <person name="Mao Z."/>
            <person name="Ling J."/>
            <person name="Yang Y."/>
            <person name="Yin W.B."/>
            <person name="Xie B."/>
        </authorList>
    </citation>
    <scope>NUCLEOTIDE SEQUENCE [LARGE SCALE GENOMIC DNA]</scope>
    <source>
        <strain evidence="3">170</strain>
    </source>
</reference>
<dbReference type="InterPro" id="IPR010730">
    <property type="entry name" value="HET"/>
</dbReference>
<name>A0A179F5E6_METCM</name>
<keyword evidence="4" id="KW-1185">Reference proteome</keyword>
<feature type="domain" description="DUF8212" evidence="2">
    <location>
        <begin position="225"/>
        <end position="248"/>
    </location>
</feature>
<dbReference type="KEGG" id="pchm:VFPPC_14819"/>
<evidence type="ECO:0000313" key="4">
    <source>
        <dbReference type="Proteomes" id="UP000078397"/>
    </source>
</evidence>
<feature type="domain" description="Heterokaryon incompatibility" evidence="1">
    <location>
        <begin position="22"/>
        <end position="113"/>
    </location>
</feature>
<organism evidence="3 4">
    <name type="scientific">Pochonia chlamydosporia 170</name>
    <dbReference type="NCBI Taxonomy" id="1380566"/>
    <lineage>
        <taxon>Eukaryota</taxon>
        <taxon>Fungi</taxon>
        <taxon>Dikarya</taxon>
        <taxon>Ascomycota</taxon>
        <taxon>Pezizomycotina</taxon>
        <taxon>Sordariomycetes</taxon>
        <taxon>Hypocreomycetidae</taxon>
        <taxon>Hypocreales</taxon>
        <taxon>Clavicipitaceae</taxon>
        <taxon>Pochonia</taxon>
    </lineage>
</organism>
<dbReference type="GeneID" id="28856581"/>
<gene>
    <name evidence="3" type="ORF">VFPPC_14819</name>
</gene>
<proteinExistence type="predicted"/>
<dbReference type="PANTHER" id="PTHR10622">
    <property type="entry name" value="HET DOMAIN-CONTAINING PROTEIN"/>
    <property type="match status" value="1"/>
</dbReference>
<dbReference type="Pfam" id="PF26640">
    <property type="entry name" value="DUF8212"/>
    <property type="match status" value="1"/>
</dbReference>
<dbReference type="Proteomes" id="UP000078397">
    <property type="component" value="Unassembled WGS sequence"/>
</dbReference>
<sequence length="558" mass="62755">MRLINVKTLQLEEFTASLPPPYIALSHTWGTDELTLHEFTGAIPPIKTSGLQKVLDFCEAVKSRATSAIEYVWVDTCCIDKRSSAELSEAINSMFHWYRESKCCYALLSDVEYNTAADEVGGDFDKARWFKRGFTLQELLAPDEVDFFDKSWRYIGNRTALAERISKATTIPTNMLLNGQYERASIAQRISWAAKRQTTRPEDVAYCLLGLFDVNMPLLYGEGNKAFIRLQEEILKGSEDQSIFAWDASKWVCSTGSVGVLAPSPAYFEDSGNISALSLPMGGDPFISSKGISITLSLQGTDPKCSDVAILSCLFDGDLGSRVGIPVWRFTSNKALCIRKNVKLERVQVFAPSTLAAAKDRITFDRGYRFVYLLSSGPRCLIRYEPDASSHWEWKGYNSDDLDMAWTHARDTQSLTLEAPRSSIWNCNTISVTHVFEYNTEPLGRIKVNNKRCFGLRLWLKACFVNSRVELIDLTSSARRKKYTIRQEDLRTPTECASNRALVNSRNNVNDVIQMTSKGSSASLNLGIMRLTASVQNTYAYGTPMLLVRLQESRRVKE</sequence>